<evidence type="ECO:0000313" key="2">
    <source>
        <dbReference type="EMBL" id="SDY95669.1"/>
    </source>
</evidence>
<organism evidence="2 3">
    <name type="scientific">Asanoa ishikariensis</name>
    <dbReference type="NCBI Taxonomy" id="137265"/>
    <lineage>
        <taxon>Bacteria</taxon>
        <taxon>Bacillati</taxon>
        <taxon>Actinomycetota</taxon>
        <taxon>Actinomycetes</taxon>
        <taxon>Micromonosporales</taxon>
        <taxon>Micromonosporaceae</taxon>
        <taxon>Asanoa</taxon>
    </lineage>
</organism>
<name>A0A1H3P5L0_9ACTN</name>
<sequence>MVHARLEQDWTDPAGVAHAAGASVDVDAATLADLQGKGIVAGDVEAKGWIGPTSTGGDVKAQGWIGPTSEPKPKQPKTDGWIGPTSEPAN</sequence>
<reference evidence="3" key="1">
    <citation type="submission" date="2016-10" db="EMBL/GenBank/DDBJ databases">
        <authorList>
            <person name="Varghese N."/>
            <person name="Submissions S."/>
        </authorList>
    </citation>
    <scope>NUCLEOTIDE SEQUENCE [LARGE SCALE GENOMIC DNA]</scope>
    <source>
        <strain evidence="3">DSM 44718</strain>
    </source>
</reference>
<accession>A0A1H3P5L0</accession>
<dbReference type="EMBL" id="FNQB01000001">
    <property type="protein sequence ID" value="SDY95669.1"/>
    <property type="molecule type" value="Genomic_DNA"/>
</dbReference>
<keyword evidence="3" id="KW-1185">Reference proteome</keyword>
<dbReference type="OrthoDB" id="3403969at2"/>
<dbReference type="Proteomes" id="UP000199632">
    <property type="component" value="Unassembled WGS sequence"/>
</dbReference>
<dbReference type="AlphaFoldDB" id="A0A1H3P5L0"/>
<proteinExistence type="predicted"/>
<evidence type="ECO:0000313" key="3">
    <source>
        <dbReference type="Proteomes" id="UP000199632"/>
    </source>
</evidence>
<protein>
    <submittedName>
        <fullName evidence="2">Uncharacterized protein</fullName>
    </submittedName>
</protein>
<feature type="region of interest" description="Disordered" evidence="1">
    <location>
        <begin position="47"/>
        <end position="90"/>
    </location>
</feature>
<gene>
    <name evidence="2" type="ORF">SAMN05421684_2552</name>
</gene>
<evidence type="ECO:0000256" key="1">
    <source>
        <dbReference type="SAM" id="MobiDB-lite"/>
    </source>
</evidence>
<dbReference type="RefSeq" id="WP_090790406.1">
    <property type="nucleotide sequence ID" value="NZ_BOND01000025.1"/>
</dbReference>